<evidence type="ECO:0000313" key="2">
    <source>
        <dbReference type="EMBL" id="KIC60090.1"/>
    </source>
</evidence>
<dbReference type="Proteomes" id="UP000031202">
    <property type="component" value="Unassembled WGS sequence"/>
</dbReference>
<dbReference type="RefSeq" id="WP_039411922.1">
    <property type="nucleotide sequence ID" value="NZ_JWSZ01000001.1"/>
</dbReference>
<gene>
    <name evidence="2" type="ORF">RM52_01395</name>
</gene>
<dbReference type="PROSITE" id="PS51318">
    <property type="entry name" value="TAT"/>
    <property type="match status" value="1"/>
</dbReference>
<dbReference type="EMBL" id="JWSZ01000001">
    <property type="protein sequence ID" value="KIC60090.1"/>
    <property type="molecule type" value="Genomic_DNA"/>
</dbReference>
<feature type="signal peptide" evidence="1">
    <location>
        <begin position="1"/>
        <end position="22"/>
    </location>
</feature>
<accession>A0A0B4D7B5</accession>
<proteinExistence type="predicted"/>
<evidence type="ECO:0000256" key="1">
    <source>
        <dbReference type="SAM" id="SignalP"/>
    </source>
</evidence>
<name>A0A0B4D7B5_9MICO</name>
<keyword evidence="1" id="KW-0732">Signal</keyword>
<evidence type="ECO:0000313" key="3">
    <source>
        <dbReference type="Proteomes" id="UP000031202"/>
    </source>
</evidence>
<dbReference type="Gene3D" id="3.40.190.10">
    <property type="entry name" value="Periplasmic binding protein-like II"/>
    <property type="match status" value="1"/>
</dbReference>
<dbReference type="InterPro" id="IPR006311">
    <property type="entry name" value="TAT_signal"/>
</dbReference>
<sequence length="401" mass="42472">MSQPAFLSRRVIARTVAIGALAATVAAVAGCSSTDAAAPATSSAANVAEKGGPLDLASVCPATVVMQQDWQPESEHGAMYNLVGDGYTVDTDKKTVTGPLVVNGTDTGVKIEVRSGGPAVNFQPVPALMYLDTDILIGAVNTDAAIVANADQPTVAVTSQLTFSPQILMWDPASHNGATTIKEAASGGDPIVTSGDVIPNLLLSQGIITKSQIDTSYEGTPQRFVSDPKILQQGFATAEPYIYKNEISQWGKDVGYQLLSELGYNIYPEPLAVRKADVTDKADCLKKLVPIMQQSQIDFLNAPEHGNAVILDLVEKYDTGWTYSEGVAQFSVEQQKKLGLVANDKASGVFGQFDPDRMSSIVKDFTPFLVTAGSITQAAASAIDPSELYTNQFIDTSIKMN</sequence>
<evidence type="ECO:0008006" key="4">
    <source>
        <dbReference type="Google" id="ProtNLM"/>
    </source>
</evidence>
<protein>
    <recommendedName>
        <fullName evidence="4">Nitrate ABC transporter substrate-binding protein</fullName>
    </recommendedName>
</protein>
<comment type="caution">
    <text evidence="2">The sequence shown here is derived from an EMBL/GenBank/DDBJ whole genome shotgun (WGS) entry which is preliminary data.</text>
</comment>
<dbReference type="AlphaFoldDB" id="A0A0B4D7B5"/>
<feature type="chain" id="PRO_5002085228" description="Nitrate ABC transporter substrate-binding protein" evidence="1">
    <location>
        <begin position="23"/>
        <end position="401"/>
    </location>
</feature>
<reference evidence="2 3" key="1">
    <citation type="submission" date="2014-12" db="EMBL/GenBank/DDBJ databases">
        <title>Genome sequencing of Microbacterium hominis TPW29.</title>
        <authorList>
            <person name="Tan P.W."/>
            <person name="Chan K.-G."/>
        </authorList>
    </citation>
    <scope>NUCLEOTIDE SEQUENCE [LARGE SCALE GENOMIC DNA]</scope>
    <source>
        <strain evidence="2 3">TPW29</strain>
    </source>
</reference>
<organism evidence="2 3">
    <name type="scientific">Microbacterium hominis</name>
    <dbReference type="NCBI Taxonomy" id="162426"/>
    <lineage>
        <taxon>Bacteria</taxon>
        <taxon>Bacillati</taxon>
        <taxon>Actinomycetota</taxon>
        <taxon>Actinomycetes</taxon>
        <taxon>Micrococcales</taxon>
        <taxon>Microbacteriaceae</taxon>
        <taxon>Microbacterium</taxon>
    </lineage>
</organism>